<evidence type="ECO:0000313" key="2">
    <source>
        <dbReference type="EMBL" id="MBC5636837.1"/>
    </source>
</evidence>
<evidence type="ECO:0000313" key="3">
    <source>
        <dbReference type="Proteomes" id="UP000637359"/>
    </source>
</evidence>
<keyword evidence="1" id="KW-0812">Transmembrane</keyword>
<dbReference type="AlphaFoldDB" id="A0A923L5H5"/>
<protein>
    <submittedName>
        <fullName evidence="2">Uncharacterized protein</fullName>
    </submittedName>
</protein>
<keyword evidence="1" id="KW-1133">Transmembrane helix</keyword>
<organism evidence="2 3">
    <name type="scientific">Ornithinibacillus hominis</name>
    <dbReference type="NCBI Taxonomy" id="2763055"/>
    <lineage>
        <taxon>Bacteria</taxon>
        <taxon>Bacillati</taxon>
        <taxon>Bacillota</taxon>
        <taxon>Bacilli</taxon>
        <taxon>Bacillales</taxon>
        <taxon>Bacillaceae</taxon>
        <taxon>Ornithinibacillus</taxon>
    </lineage>
</organism>
<keyword evidence="3" id="KW-1185">Reference proteome</keyword>
<feature type="transmembrane region" description="Helical" evidence="1">
    <location>
        <begin position="7"/>
        <end position="24"/>
    </location>
</feature>
<proteinExistence type="predicted"/>
<keyword evidence="1" id="KW-0472">Membrane</keyword>
<dbReference type="Proteomes" id="UP000637359">
    <property type="component" value="Unassembled WGS sequence"/>
</dbReference>
<dbReference type="EMBL" id="JACOOL010000005">
    <property type="protein sequence ID" value="MBC5636837.1"/>
    <property type="molecule type" value="Genomic_DNA"/>
</dbReference>
<comment type="caution">
    <text evidence="2">The sequence shown here is derived from an EMBL/GenBank/DDBJ whole genome shotgun (WGS) entry which is preliminary data.</text>
</comment>
<name>A0A923L5H5_9BACI</name>
<feature type="transmembrane region" description="Helical" evidence="1">
    <location>
        <begin position="30"/>
        <end position="46"/>
    </location>
</feature>
<sequence length="49" mass="5164">MSYVKSGLAFLGFLITGMGIGLFFHNMEAGGTVGFGLGILSIVLLRKDN</sequence>
<reference evidence="2" key="1">
    <citation type="submission" date="2020-08" db="EMBL/GenBank/DDBJ databases">
        <title>Genome public.</title>
        <authorList>
            <person name="Liu C."/>
            <person name="Sun Q."/>
        </authorList>
    </citation>
    <scope>NUCLEOTIDE SEQUENCE</scope>
    <source>
        <strain evidence="2">BX22</strain>
    </source>
</reference>
<dbReference type="RefSeq" id="WP_186869552.1">
    <property type="nucleotide sequence ID" value="NZ_JACOOL010000005.1"/>
</dbReference>
<evidence type="ECO:0000256" key="1">
    <source>
        <dbReference type="SAM" id="Phobius"/>
    </source>
</evidence>
<gene>
    <name evidence="2" type="ORF">H8S33_08410</name>
</gene>
<accession>A0A923L5H5</accession>